<dbReference type="GO" id="GO:0051539">
    <property type="term" value="F:4 iron, 4 sulfur cluster binding"/>
    <property type="evidence" value="ECO:0007669"/>
    <property type="project" value="UniProtKB-UniRule"/>
</dbReference>
<dbReference type="EC" id="2.8.4.3" evidence="8 13"/>
<evidence type="ECO:0000256" key="1">
    <source>
        <dbReference type="ARBA" id="ARBA00003234"/>
    </source>
</evidence>
<feature type="binding site" evidence="13">
    <location>
        <position position="125"/>
    </location>
    <ligand>
        <name>[4Fe-4S] cluster</name>
        <dbReference type="ChEBI" id="CHEBI:49883"/>
        <label>1</label>
    </ligand>
</feature>
<dbReference type="SFLD" id="SFLDS00029">
    <property type="entry name" value="Radical_SAM"/>
    <property type="match status" value="1"/>
</dbReference>
<dbReference type="SFLD" id="SFLDG01082">
    <property type="entry name" value="B12-binding_domain_containing"/>
    <property type="match status" value="1"/>
</dbReference>
<feature type="domain" description="MTTase N-terminal" evidence="15">
    <location>
        <begin position="46"/>
        <end position="164"/>
    </location>
</feature>
<feature type="binding site" evidence="13">
    <location>
        <position position="55"/>
    </location>
    <ligand>
        <name>[4Fe-4S] cluster</name>
        <dbReference type="ChEBI" id="CHEBI:49883"/>
        <label>1</label>
    </ligand>
</feature>
<organism evidence="17 18">
    <name type="scientific">Subdoligranulum variabile</name>
    <dbReference type="NCBI Taxonomy" id="214851"/>
    <lineage>
        <taxon>Bacteria</taxon>
        <taxon>Bacillati</taxon>
        <taxon>Bacillota</taxon>
        <taxon>Clostridia</taxon>
        <taxon>Eubacteriales</taxon>
        <taxon>Oscillospiraceae</taxon>
        <taxon>Subdoligranulum</taxon>
    </lineage>
</organism>
<keyword evidence="13" id="KW-0819">tRNA processing</keyword>
<dbReference type="Gene3D" id="3.40.50.12160">
    <property type="entry name" value="Methylthiotransferase, N-terminal domain"/>
    <property type="match status" value="1"/>
</dbReference>
<feature type="binding site" evidence="13">
    <location>
        <position position="91"/>
    </location>
    <ligand>
        <name>[4Fe-4S] cluster</name>
        <dbReference type="ChEBI" id="CHEBI:49883"/>
        <label>1</label>
    </ligand>
</feature>
<feature type="binding site" evidence="13">
    <location>
        <position position="201"/>
    </location>
    <ligand>
        <name>[4Fe-4S] cluster</name>
        <dbReference type="ChEBI" id="CHEBI:49883"/>
        <label>2</label>
        <note>4Fe-4S-S-AdoMet</note>
    </ligand>
</feature>
<dbReference type="PANTHER" id="PTHR43020">
    <property type="entry name" value="CDK5 REGULATORY SUBUNIT-ASSOCIATED PROTEIN 1"/>
    <property type="match status" value="1"/>
</dbReference>
<comment type="subcellular location">
    <subcellularLocation>
        <location evidence="13">Cytoplasm</location>
    </subcellularLocation>
</comment>
<dbReference type="FunFam" id="3.80.30.20:FF:000001">
    <property type="entry name" value="tRNA-2-methylthio-N(6)-dimethylallyladenosine synthase 2"/>
    <property type="match status" value="1"/>
</dbReference>
<dbReference type="SMART" id="SM00729">
    <property type="entry name" value="Elp3"/>
    <property type="match status" value="1"/>
</dbReference>
<dbReference type="InterPro" id="IPR013848">
    <property type="entry name" value="Methylthiotransferase_N"/>
</dbReference>
<dbReference type="PROSITE" id="PS50926">
    <property type="entry name" value="TRAM"/>
    <property type="match status" value="1"/>
</dbReference>
<evidence type="ECO:0000313" key="18">
    <source>
        <dbReference type="Proteomes" id="UP000759273"/>
    </source>
</evidence>
<dbReference type="InterPro" id="IPR006638">
    <property type="entry name" value="Elp3/MiaA/NifB-like_rSAM"/>
</dbReference>
<evidence type="ECO:0000256" key="3">
    <source>
        <dbReference type="ARBA" id="ARBA00022679"/>
    </source>
</evidence>
<dbReference type="InterPro" id="IPR023404">
    <property type="entry name" value="rSAM_horseshoe"/>
</dbReference>
<comment type="similarity">
    <text evidence="13">Belongs to the methylthiotransferase family. MiaB subfamily.</text>
</comment>
<dbReference type="AlphaFoldDB" id="A0A943D7D3"/>
<comment type="caution">
    <text evidence="17">The sequence shown here is derived from an EMBL/GenBank/DDBJ whole genome shotgun (WGS) entry which is preliminary data.</text>
</comment>
<feature type="binding site" evidence="13">
    <location>
        <position position="208"/>
    </location>
    <ligand>
        <name>[4Fe-4S] cluster</name>
        <dbReference type="ChEBI" id="CHEBI:49883"/>
        <label>2</label>
        <note>4Fe-4S-S-AdoMet</note>
    </ligand>
</feature>
<keyword evidence="3 13" id="KW-0808">Transferase</keyword>
<dbReference type="FunFam" id="3.40.50.12160:FF:000003">
    <property type="entry name" value="CDK5 regulatory subunit-associated protein 1"/>
    <property type="match status" value="1"/>
</dbReference>
<name>A0A943D7D3_9FIRM</name>
<evidence type="ECO:0000259" key="16">
    <source>
        <dbReference type="PROSITE" id="PS51918"/>
    </source>
</evidence>
<dbReference type="GO" id="GO:0005829">
    <property type="term" value="C:cytosol"/>
    <property type="evidence" value="ECO:0007669"/>
    <property type="project" value="TreeGrafter"/>
</dbReference>
<evidence type="ECO:0000313" key="17">
    <source>
        <dbReference type="EMBL" id="MBS5330926.1"/>
    </source>
</evidence>
<evidence type="ECO:0000256" key="7">
    <source>
        <dbReference type="ARBA" id="ARBA00023014"/>
    </source>
</evidence>
<dbReference type="Proteomes" id="UP000759273">
    <property type="component" value="Unassembled WGS sequence"/>
</dbReference>
<dbReference type="InterPro" id="IPR058240">
    <property type="entry name" value="rSAM_sf"/>
</dbReference>
<dbReference type="HAMAP" id="MF_01864">
    <property type="entry name" value="tRNA_metthiotr_MiaB"/>
    <property type="match status" value="1"/>
</dbReference>
<evidence type="ECO:0000256" key="6">
    <source>
        <dbReference type="ARBA" id="ARBA00023004"/>
    </source>
</evidence>
<dbReference type="InterPro" id="IPR007197">
    <property type="entry name" value="rSAM"/>
</dbReference>
<evidence type="ECO:0000259" key="14">
    <source>
        <dbReference type="PROSITE" id="PS50926"/>
    </source>
</evidence>
<dbReference type="InterPro" id="IPR006463">
    <property type="entry name" value="MiaB_methiolase"/>
</dbReference>
<evidence type="ECO:0000256" key="12">
    <source>
        <dbReference type="ARBA" id="ARBA00081141"/>
    </source>
</evidence>
<accession>A0A943D7D3</accession>
<dbReference type="PROSITE" id="PS51918">
    <property type="entry name" value="RADICAL_SAM"/>
    <property type="match status" value="1"/>
</dbReference>
<dbReference type="Pfam" id="PF04055">
    <property type="entry name" value="Radical_SAM"/>
    <property type="match status" value="1"/>
</dbReference>
<comment type="cofactor">
    <cofactor evidence="13">
        <name>[4Fe-4S] cluster</name>
        <dbReference type="ChEBI" id="CHEBI:49883"/>
    </cofactor>
    <text evidence="13">Binds 2 [4Fe-4S] clusters. One cluster is coordinated with 3 cysteines and an exchangeable S-adenosyl-L-methionine.</text>
</comment>
<proteinExistence type="inferred from homology"/>
<evidence type="ECO:0000256" key="2">
    <source>
        <dbReference type="ARBA" id="ARBA00022485"/>
    </source>
</evidence>
<evidence type="ECO:0000256" key="8">
    <source>
        <dbReference type="ARBA" id="ARBA00033765"/>
    </source>
</evidence>
<evidence type="ECO:0000256" key="13">
    <source>
        <dbReference type="HAMAP-Rule" id="MF_01864"/>
    </source>
</evidence>
<feature type="domain" description="Radical SAM core" evidence="16">
    <location>
        <begin position="187"/>
        <end position="417"/>
    </location>
</feature>
<dbReference type="Gene3D" id="3.80.30.20">
    <property type="entry name" value="tm_1862 like domain"/>
    <property type="match status" value="1"/>
</dbReference>
<comment type="subunit">
    <text evidence="13">Monomer.</text>
</comment>
<keyword evidence="7 13" id="KW-0411">Iron-sulfur</keyword>
<gene>
    <name evidence="13 17" type="primary">miaB</name>
    <name evidence="17" type="ORF">KHY36_00115</name>
</gene>
<dbReference type="InterPro" id="IPR002792">
    <property type="entry name" value="TRAM_dom"/>
</dbReference>
<comment type="function">
    <text evidence="1 13">Catalyzes the methylthiolation of N6-(dimethylallyl)adenosine (i(6)A), leading to the formation of 2-methylthio-N6-(dimethylallyl)adenosine (ms(2)i(6)A) at position 37 in tRNAs that read codons beginning with uridine.</text>
</comment>
<dbReference type="SFLD" id="SFLDF00273">
    <property type="entry name" value="(dimethylallyl)adenosine_tRNA"/>
    <property type="match status" value="1"/>
</dbReference>
<keyword evidence="4 13" id="KW-0949">S-adenosyl-L-methionine</keyword>
<dbReference type="Pfam" id="PF00919">
    <property type="entry name" value="UPF0004"/>
    <property type="match status" value="1"/>
</dbReference>
<keyword evidence="13" id="KW-0963">Cytoplasm</keyword>
<dbReference type="SFLD" id="SFLDG01061">
    <property type="entry name" value="methylthiotransferase"/>
    <property type="match status" value="1"/>
</dbReference>
<dbReference type="PROSITE" id="PS01278">
    <property type="entry name" value="MTTASE_RADICAL"/>
    <property type="match status" value="1"/>
</dbReference>
<keyword evidence="6 13" id="KW-0408">Iron</keyword>
<keyword evidence="2 13" id="KW-0004">4Fe-4S</keyword>
<keyword evidence="5 13" id="KW-0479">Metal-binding</keyword>
<dbReference type="NCBIfam" id="TIGR00089">
    <property type="entry name" value="MiaB/RimO family radical SAM methylthiotransferase"/>
    <property type="match status" value="1"/>
</dbReference>
<dbReference type="GO" id="GO:0046872">
    <property type="term" value="F:metal ion binding"/>
    <property type="evidence" value="ECO:0007669"/>
    <property type="project" value="UniProtKB-KW"/>
</dbReference>
<dbReference type="NCBIfam" id="TIGR01574">
    <property type="entry name" value="miaB-methiolase"/>
    <property type="match status" value="1"/>
</dbReference>
<dbReference type="PANTHER" id="PTHR43020:SF2">
    <property type="entry name" value="MITOCHONDRIAL TRNA METHYLTHIOTRANSFERASE CDK5RAP1"/>
    <property type="match status" value="1"/>
</dbReference>
<evidence type="ECO:0000256" key="11">
    <source>
        <dbReference type="ARBA" id="ARBA00080698"/>
    </source>
</evidence>
<evidence type="ECO:0000259" key="15">
    <source>
        <dbReference type="PROSITE" id="PS51449"/>
    </source>
</evidence>
<dbReference type="InterPro" id="IPR038135">
    <property type="entry name" value="Methylthiotransferase_N_sf"/>
</dbReference>
<feature type="binding site" evidence="13">
    <location>
        <position position="205"/>
    </location>
    <ligand>
        <name>[4Fe-4S] cluster</name>
        <dbReference type="ChEBI" id="CHEBI:49883"/>
        <label>2</label>
        <note>4Fe-4S-S-AdoMet</note>
    </ligand>
</feature>
<dbReference type="InterPro" id="IPR005839">
    <property type="entry name" value="Methylthiotransferase"/>
</dbReference>
<dbReference type="CDD" id="cd01335">
    <property type="entry name" value="Radical_SAM"/>
    <property type="match status" value="1"/>
</dbReference>
<dbReference type="SUPFAM" id="SSF102114">
    <property type="entry name" value="Radical SAM enzymes"/>
    <property type="match status" value="1"/>
</dbReference>
<dbReference type="InterPro" id="IPR020612">
    <property type="entry name" value="Methylthiotransferase_CS"/>
</dbReference>
<reference evidence="17" key="1">
    <citation type="submission" date="2021-02" db="EMBL/GenBank/DDBJ databases">
        <title>Infant gut strain persistence is associated with maternal origin, phylogeny, and functional potential including surface adhesion and iron acquisition.</title>
        <authorList>
            <person name="Lou Y.C."/>
        </authorList>
    </citation>
    <scope>NUCLEOTIDE SEQUENCE</scope>
    <source>
        <strain evidence="17">L3_101_000M1_dasL3_101_000M1_concoct_87</strain>
    </source>
</reference>
<dbReference type="Pfam" id="PF01938">
    <property type="entry name" value="TRAM"/>
    <property type="match status" value="1"/>
</dbReference>
<protein>
    <recommendedName>
        <fullName evidence="10 13">tRNA-2-methylthio-N(6)-dimethylallyladenosine synthase</fullName>
        <ecNumber evidence="8 13">2.8.4.3</ecNumber>
    </recommendedName>
    <alternativeName>
        <fullName evidence="12 13">(Dimethylallyl)adenosine tRNA methylthiotransferase MiaB</fullName>
    </alternativeName>
    <alternativeName>
        <fullName evidence="11 13">tRNA-i(6)A37 methylthiotransferase</fullName>
    </alternativeName>
</protein>
<dbReference type="PROSITE" id="PS51449">
    <property type="entry name" value="MTTASE_N"/>
    <property type="match status" value="1"/>
</dbReference>
<evidence type="ECO:0000256" key="5">
    <source>
        <dbReference type="ARBA" id="ARBA00022723"/>
    </source>
</evidence>
<evidence type="ECO:0000256" key="10">
    <source>
        <dbReference type="ARBA" id="ARBA00068570"/>
    </source>
</evidence>
<evidence type="ECO:0000256" key="9">
    <source>
        <dbReference type="ARBA" id="ARBA00051425"/>
    </source>
</evidence>
<evidence type="ECO:0000256" key="4">
    <source>
        <dbReference type="ARBA" id="ARBA00022691"/>
    </source>
</evidence>
<sequence>MVCLDRCAHLARPGRFIIRRIHLEKLTYTHNDAAAKVLAAYYETPPLAYVRSYGCQQNVNDGEKIKGVLQDVGYGLCDNVEHADLILFNTCAVREHAEQRVFGNVGALKKLKEQNPRLMIGICGCMAQQEHIVEKLRQSYPYVDLVFGVDGIDRLPAMLAERIRKGKRYLEKPEERNAVVEELPIRRDSGFRAWLPIMYGCDNFCTYCIVPYVRGRERSREPAAILAEFKQLVAQGYKEITLLGQNVNSYGKGLENPIDFADLLNLLCEVPGDYQIRFMTSHPKDASRKLIDTIAAQEHLCKHIHLPVQSGSDRLLKEMNRHYNVAQYMDLINYAKEKVPGVTFSSDIIVGFPGETEEDFAATLDLIRKVGYMQLFTFIYSKRMGTPAAKLPDPTTHAEKAARMDRLLKTQEEFAFAATAAMTGQTVRVLVEAAGRSEGTVNGRLDNNLVVEFKAPENLIGQWADVHVTGSRAALLVGELAE</sequence>
<dbReference type="EMBL" id="JAGZGG010000001">
    <property type="protein sequence ID" value="MBS5330926.1"/>
    <property type="molecule type" value="Genomic_DNA"/>
</dbReference>
<comment type="catalytic activity">
    <reaction evidence="9 13">
        <text>N(6)-dimethylallyladenosine(37) in tRNA + (sulfur carrier)-SH + AH2 + 2 S-adenosyl-L-methionine = 2-methylsulfanyl-N(6)-dimethylallyladenosine(37) in tRNA + (sulfur carrier)-H + 5'-deoxyadenosine + L-methionine + A + S-adenosyl-L-homocysteine + 2 H(+)</text>
        <dbReference type="Rhea" id="RHEA:37067"/>
        <dbReference type="Rhea" id="RHEA-COMP:10375"/>
        <dbReference type="Rhea" id="RHEA-COMP:10376"/>
        <dbReference type="Rhea" id="RHEA-COMP:14737"/>
        <dbReference type="Rhea" id="RHEA-COMP:14739"/>
        <dbReference type="ChEBI" id="CHEBI:13193"/>
        <dbReference type="ChEBI" id="CHEBI:15378"/>
        <dbReference type="ChEBI" id="CHEBI:17319"/>
        <dbReference type="ChEBI" id="CHEBI:17499"/>
        <dbReference type="ChEBI" id="CHEBI:29917"/>
        <dbReference type="ChEBI" id="CHEBI:57844"/>
        <dbReference type="ChEBI" id="CHEBI:57856"/>
        <dbReference type="ChEBI" id="CHEBI:59789"/>
        <dbReference type="ChEBI" id="CHEBI:64428"/>
        <dbReference type="ChEBI" id="CHEBI:74415"/>
        <dbReference type="ChEBI" id="CHEBI:74417"/>
        <dbReference type="EC" id="2.8.4.3"/>
    </reaction>
</comment>
<feature type="domain" description="TRAM" evidence="14">
    <location>
        <begin position="420"/>
        <end position="482"/>
    </location>
</feature>
<dbReference type="GO" id="GO:0035597">
    <property type="term" value="F:tRNA-2-methylthio-N(6)-dimethylallyladenosine(37) synthase activity"/>
    <property type="evidence" value="ECO:0007669"/>
    <property type="project" value="UniProtKB-EC"/>
</dbReference>